<dbReference type="PROSITE" id="PS50294">
    <property type="entry name" value="WD_REPEATS_REGION"/>
    <property type="match status" value="2"/>
</dbReference>
<dbReference type="PROSITE" id="PS00678">
    <property type="entry name" value="WD_REPEATS_1"/>
    <property type="match status" value="1"/>
</dbReference>
<dbReference type="Pfam" id="PF00400">
    <property type="entry name" value="WD40"/>
    <property type="match status" value="3"/>
</dbReference>
<gene>
    <name evidence="6" type="ORF">DPX39_100023500</name>
</gene>
<keyword evidence="2" id="KW-0677">Repeat</keyword>
<feature type="repeat" description="WD" evidence="5">
    <location>
        <begin position="231"/>
        <end position="265"/>
    </location>
</feature>
<dbReference type="SUPFAM" id="SSF50978">
    <property type="entry name" value="WD40 repeat-like"/>
    <property type="match status" value="1"/>
</dbReference>
<dbReference type="PANTHER" id="PTHR19869">
    <property type="entry name" value="SPERMATID WD-REPEAT PROTEIN"/>
    <property type="match status" value="1"/>
</dbReference>
<evidence type="ECO:0000256" key="2">
    <source>
        <dbReference type="ARBA" id="ARBA00022737"/>
    </source>
</evidence>
<feature type="repeat" description="WD" evidence="5">
    <location>
        <begin position="182"/>
        <end position="223"/>
    </location>
</feature>
<keyword evidence="3" id="KW-0689">Ribosomal protein</keyword>
<name>A0A3L6KZU7_9TRYP</name>
<dbReference type="InterPro" id="IPR040066">
    <property type="entry name" value="WDR31"/>
</dbReference>
<protein>
    <submittedName>
        <fullName evidence="6">WD domain</fullName>
    </submittedName>
</protein>
<evidence type="ECO:0000256" key="1">
    <source>
        <dbReference type="ARBA" id="ARBA00022574"/>
    </source>
</evidence>
<feature type="repeat" description="WD" evidence="5">
    <location>
        <begin position="140"/>
        <end position="181"/>
    </location>
</feature>
<dbReference type="InterPro" id="IPR015943">
    <property type="entry name" value="WD40/YVTN_repeat-like_dom_sf"/>
</dbReference>
<dbReference type="InterPro" id="IPR036322">
    <property type="entry name" value="WD40_repeat_dom_sf"/>
</dbReference>
<comment type="caution">
    <text evidence="6">The sequence shown here is derived from an EMBL/GenBank/DDBJ whole genome shotgun (WGS) entry which is preliminary data.</text>
</comment>
<keyword evidence="4" id="KW-0687">Ribonucleoprotein</keyword>
<dbReference type="PRINTS" id="PR00320">
    <property type="entry name" value="GPROTEINBRPT"/>
</dbReference>
<reference evidence="6" key="1">
    <citation type="submission" date="2018-09" db="EMBL/GenBank/DDBJ databases">
        <title>whole genome sequence of T. equiperdum IVM-t1 strain.</title>
        <authorList>
            <person name="Suganuma K."/>
        </authorList>
    </citation>
    <scope>NUCLEOTIDE SEQUENCE [LARGE SCALE GENOMIC DNA]</scope>
    <source>
        <strain evidence="6">IVM-t1</strain>
    </source>
</reference>
<dbReference type="EMBL" id="QSBY01000010">
    <property type="protein sequence ID" value="RHW69873.1"/>
    <property type="molecule type" value="Genomic_DNA"/>
</dbReference>
<dbReference type="InterPro" id="IPR019775">
    <property type="entry name" value="WD40_repeat_CS"/>
</dbReference>
<dbReference type="GO" id="GO:0005840">
    <property type="term" value="C:ribosome"/>
    <property type="evidence" value="ECO:0007669"/>
    <property type="project" value="UniProtKB-KW"/>
</dbReference>
<evidence type="ECO:0000256" key="5">
    <source>
        <dbReference type="PROSITE-ProRule" id="PRU00221"/>
    </source>
</evidence>
<dbReference type="AlphaFoldDB" id="A0A3L6KZU7"/>
<dbReference type="PANTHER" id="PTHR19869:SF1">
    <property type="entry name" value="WD REPEAT-CONTAINING PROTEIN 31"/>
    <property type="match status" value="1"/>
</dbReference>
<evidence type="ECO:0000313" key="6">
    <source>
        <dbReference type="EMBL" id="RHW69873.1"/>
    </source>
</evidence>
<dbReference type="SMART" id="SM00320">
    <property type="entry name" value="WD40"/>
    <property type="match status" value="5"/>
</dbReference>
<keyword evidence="1 5" id="KW-0853">WD repeat</keyword>
<evidence type="ECO:0000256" key="4">
    <source>
        <dbReference type="ARBA" id="ARBA00023274"/>
    </source>
</evidence>
<dbReference type="Gene3D" id="2.130.10.10">
    <property type="entry name" value="YVTN repeat-like/Quinoprotein amine dehydrogenase"/>
    <property type="match status" value="2"/>
</dbReference>
<dbReference type="GO" id="GO:1990904">
    <property type="term" value="C:ribonucleoprotein complex"/>
    <property type="evidence" value="ECO:0007669"/>
    <property type="project" value="UniProtKB-KW"/>
</dbReference>
<dbReference type="Proteomes" id="UP000266743">
    <property type="component" value="Chromosome 10"/>
</dbReference>
<accession>A0A3L6KZU7</accession>
<proteinExistence type="predicted"/>
<organism evidence="6">
    <name type="scientific">Trypanosoma brucei equiperdum</name>
    <dbReference type="NCBI Taxonomy" id="630700"/>
    <lineage>
        <taxon>Eukaryota</taxon>
        <taxon>Discoba</taxon>
        <taxon>Euglenozoa</taxon>
        <taxon>Kinetoplastea</taxon>
        <taxon>Metakinetoplastina</taxon>
        <taxon>Trypanosomatida</taxon>
        <taxon>Trypanosomatidae</taxon>
        <taxon>Trypanosoma</taxon>
    </lineage>
</organism>
<dbReference type="InterPro" id="IPR001680">
    <property type="entry name" value="WD40_rpt"/>
</dbReference>
<sequence>MGQWLCFRGGSTEGGKECDGDELSVYSEVGEKMPREERYSNADCPDSGSSLLPGVMWSEQPVEQARFEDFGGSSCGSVFPPHRKHRDYKLFGGLFDANVSLLSLCSCEDAGMPQHILLGGEGGGIVLLNYASGEVVRRWSEAHSGDVNKLTRPLETGMFASCSRDSTVKVWDTECNEALCTLRGHRANVTSITQLLNGTFLVSGSRDNSVRLWDIIEGQEVACCDVKQNIVHFVRWVPSLGCVAQGGEDLTVRLWDVRTSSDGMKAIDLSLGFTMACIDYHPICCELSPDEGSYTLLTGHNGFNGHGAYVVEWDLRMQDRVRTFKAHNGTVRSIRSCPLAKGMPNRHYMSAADDGTVAFFSTADVDGAVEVSVDPANIHKVSGASVKCIDTSSGGDIFASTSDGAVIVCCQTQRGSEAVASLYHYRYFGASPG</sequence>
<evidence type="ECO:0000256" key="3">
    <source>
        <dbReference type="ARBA" id="ARBA00022980"/>
    </source>
</evidence>
<dbReference type="InterPro" id="IPR020472">
    <property type="entry name" value="WD40_PAC1"/>
</dbReference>
<dbReference type="PROSITE" id="PS50082">
    <property type="entry name" value="WD_REPEATS_2"/>
    <property type="match status" value="3"/>
</dbReference>